<feature type="coiled-coil region" evidence="1">
    <location>
        <begin position="65"/>
        <end position="99"/>
    </location>
</feature>
<reference evidence="3 5" key="1">
    <citation type="journal article" date="2012" name="Nature">
        <title>Algal genomes reveal evolutionary mosaicism and the fate of nucleomorphs.</title>
        <authorList>
            <consortium name="DOE Joint Genome Institute"/>
            <person name="Curtis B.A."/>
            <person name="Tanifuji G."/>
            <person name="Burki F."/>
            <person name="Gruber A."/>
            <person name="Irimia M."/>
            <person name="Maruyama S."/>
            <person name="Arias M.C."/>
            <person name="Ball S.G."/>
            <person name="Gile G.H."/>
            <person name="Hirakawa Y."/>
            <person name="Hopkins J.F."/>
            <person name="Kuo A."/>
            <person name="Rensing S.A."/>
            <person name="Schmutz J."/>
            <person name="Symeonidi A."/>
            <person name="Elias M."/>
            <person name="Eveleigh R.J."/>
            <person name="Herman E.K."/>
            <person name="Klute M.J."/>
            <person name="Nakayama T."/>
            <person name="Obornik M."/>
            <person name="Reyes-Prieto A."/>
            <person name="Armbrust E.V."/>
            <person name="Aves S.J."/>
            <person name="Beiko R.G."/>
            <person name="Coutinho P."/>
            <person name="Dacks J.B."/>
            <person name="Durnford D.G."/>
            <person name="Fast N.M."/>
            <person name="Green B.R."/>
            <person name="Grisdale C.J."/>
            <person name="Hempel F."/>
            <person name="Henrissat B."/>
            <person name="Hoppner M.P."/>
            <person name="Ishida K."/>
            <person name="Kim E."/>
            <person name="Koreny L."/>
            <person name="Kroth P.G."/>
            <person name="Liu Y."/>
            <person name="Malik S.B."/>
            <person name="Maier U.G."/>
            <person name="McRose D."/>
            <person name="Mock T."/>
            <person name="Neilson J.A."/>
            <person name="Onodera N.T."/>
            <person name="Poole A.M."/>
            <person name="Pritham E.J."/>
            <person name="Richards T.A."/>
            <person name="Rocap G."/>
            <person name="Roy S.W."/>
            <person name="Sarai C."/>
            <person name="Schaack S."/>
            <person name="Shirato S."/>
            <person name="Slamovits C.H."/>
            <person name="Spencer D.F."/>
            <person name="Suzuki S."/>
            <person name="Worden A.Z."/>
            <person name="Zauner S."/>
            <person name="Barry K."/>
            <person name="Bell C."/>
            <person name="Bharti A.K."/>
            <person name="Crow J.A."/>
            <person name="Grimwood J."/>
            <person name="Kramer R."/>
            <person name="Lindquist E."/>
            <person name="Lucas S."/>
            <person name="Salamov A."/>
            <person name="McFadden G.I."/>
            <person name="Lane C.E."/>
            <person name="Keeling P.J."/>
            <person name="Gray M.W."/>
            <person name="Grigoriev I.V."/>
            <person name="Archibald J.M."/>
        </authorList>
    </citation>
    <scope>NUCLEOTIDE SEQUENCE</scope>
    <source>
        <strain evidence="3 5">CCMP2712</strain>
    </source>
</reference>
<dbReference type="Proteomes" id="UP000011087">
    <property type="component" value="Unassembled WGS sequence"/>
</dbReference>
<dbReference type="RefSeq" id="XP_005821734.1">
    <property type="nucleotide sequence ID" value="XM_005821677.1"/>
</dbReference>
<keyword evidence="5" id="KW-1185">Reference proteome</keyword>
<evidence type="ECO:0000256" key="2">
    <source>
        <dbReference type="SAM" id="MobiDB-lite"/>
    </source>
</evidence>
<dbReference type="PaxDb" id="55529-EKX34754"/>
<sequence>MSSTCGIGKRRGEHVQMDRRKKRRTDKKKEYAGERQQETCGAALQPLKMIFQNALNRVLIAPDHRENLNNAFTALEEMYNDKQAQLQELKKDKAAQLEISQGLLQDTRRSLAEAREKCLQTESSRHAVLNNRALIEIGLLRKFPGMTTTQALDHFIAKHLLQNPKQRKSRKLRPDCVSVCNQLANQYNLACSHASVANELSGLMHEISKPLHSRVKAPAGYFVGGPSPLAQAIACVLLKLQGLGSIARDMDVFLIDDGGKIVCRLANGKIQPASPSKPGS</sequence>
<evidence type="ECO:0000313" key="3">
    <source>
        <dbReference type="EMBL" id="EKX34754.1"/>
    </source>
</evidence>
<dbReference type="EnsemblProtists" id="EKX34754">
    <property type="protein sequence ID" value="EKX34754"/>
    <property type="gene ID" value="GUITHDRAFT_119063"/>
</dbReference>
<evidence type="ECO:0000313" key="4">
    <source>
        <dbReference type="EnsemblProtists" id="EKX34754"/>
    </source>
</evidence>
<organism evidence="3">
    <name type="scientific">Guillardia theta (strain CCMP2712)</name>
    <name type="common">Cryptophyte</name>
    <dbReference type="NCBI Taxonomy" id="905079"/>
    <lineage>
        <taxon>Eukaryota</taxon>
        <taxon>Cryptophyceae</taxon>
        <taxon>Pyrenomonadales</taxon>
        <taxon>Geminigeraceae</taxon>
        <taxon>Guillardia</taxon>
    </lineage>
</organism>
<proteinExistence type="predicted"/>
<accession>L1IFS0</accession>
<dbReference type="KEGG" id="gtt:GUITHDRAFT_119063"/>
<keyword evidence="1" id="KW-0175">Coiled coil</keyword>
<evidence type="ECO:0000313" key="5">
    <source>
        <dbReference type="Proteomes" id="UP000011087"/>
    </source>
</evidence>
<gene>
    <name evidence="3" type="ORF">GUITHDRAFT_119063</name>
</gene>
<dbReference type="HOGENOM" id="CLU_867245_0_0_1"/>
<dbReference type="AlphaFoldDB" id="L1IFS0"/>
<name>L1IFS0_GUITC</name>
<reference evidence="5" key="2">
    <citation type="submission" date="2012-11" db="EMBL/GenBank/DDBJ databases">
        <authorList>
            <person name="Kuo A."/>
            <person name="Curtis B.A."/>
            <person name="Tanifuji G."/>
            <person name="Burki F."/>
            <person name="Gruber A."/>
            <person name="Irimia M."/>
            <person name="Maruyama S."/>
            <person name="Arias M.C."/>
            <person name="Ball S.G."/>
            <person name="Gile G.H."/>
            <person name="Hirakawa Y."/>
            <person name="Hopkins J.F."/>
            <person name="Rensing S.A."/>
            <person name="Schmutz J."/>
            <person name="Symeonidi A."/>
            <person name="Elias M."/>
            <person name="Eveleigh R.J."/>
            <person name="Herman E.K."/>
            <person name="Klute M.J."/>
            <person name="Nakayama T."/>
            <person name="Obornik M."/>
            <person name="Reyes-Prieto A."/>
            <person name="Armbrust E.V."/>
            <person name="Aves S.J."/>
            <person name="Beiko R.G."/>
            <person name="Coutinho P."/>
            <person name="Dacks J.B."/>
            <person name="Durnford D.G."/>
            <person name="Fast N.M."/>
            <person name="Green B.R."/>
            <person name="Grisdale C."/>
            <person name="Hempe F."/>
            <person name="Henrissat B."/>
            <person name="Hoppner M.P."/>
            <person name="Ishida K.-I."/>
            <person name="Kim E."/>
            <person name="Koreny L."/>
            <person name="Kroth P.G."/>
            <person name="Liu Y."/>
            <person name="Malik S.-B."/>
            <person name="Maier U.G."/>
            <person name="McRose D."/>
            <person name="Mock T."/>
            <person name="Neilson J.A."/>
            <person name="Onodera N.T."/>
            <person name="Poole A.M."/>
            <person name="Pritham E.J."/>
            <person name="Richards T.A."/>
            <person name="Rocap G."/>
            <person name="Roy S.W."/>
            <person name="Sarai C."/>
            <person name="Schaack S."/>
            <person name="Shirato S."/>
            <person name="Slamovits C.H."/>
            <person name="Spencer D.F."/>
            <person name="Suzuki S."/>
            <person name="Worden A.Z."/>
            <person name="Zauner S."/>
            <person name="Barry K."/>
            <person name="Bell C."/>
            <person name="Bharti A.K."/>
            <person name="Crow J.A."/>
            <person name="Grimwood J."/>
            <person name="Kramer R."/>
            <person name="Lindquist E."/>
            <person name="Lucas S."/>
            <person name="Salamov A."/>
            <person name="McFadden G.I."/>
            <person name="Lane C.E."/>
            <person name="Keeling P.J."/>
            <person name="Gray M.W."/>
            <person name="Grigoriev I.V."/>
            <person name="Archibald J.M."/>
        </authorList>
    </citation>
    <scope>NUCLEOTIDE SEQUENCE</scope>
    <source>
        <strain evidence="5">CCMP2712</strain>
    </source>
</reference>
<evidence type="ECO:0000256" key="1">
    <source>
        <dbReference type="SAM" id="Coils"/>
    </source>
</evidence>
<protein>
    <submittedName>
        <fullName evidence="3 4">Uncharacterized protein</fullName>
    </submittedName>
</protein>
<reference evidence="4" key="3">
    <citation type="submission" date="2016-03" db="UniProtKB">
        <authorList>
            <consortium name="EnsemblProtists"/>
        </authorList>
    </citation>
    <scope>IDENTIFICATION</scope>
</reference>
<dbReference type="EMBL" id="JH993103">
    <property type="protein sequence ID" value="EKX34754.1"/>
    <property type="molecule type" value="Genomic_DNA"/>
</dbReference>
<dbReference type="GeneID" id="17291477"/>
<feature type="region of interest" description="Disordered" evidence="2">
    <location>
        <begin position="1"/>
        <end position="34"/>
    </location>
</feature>